<dbReference type="GO" id="GO:0000027">
    <property type="term" value="P:ribosomal large subunit assembly"/>
    <property type="evidence" value="ECO:0007669"/>
    <property type="project" value="InterPro"/>
</dbReference>
<dbReference type="GO" id="GO:0019843">
    <property type="term" value="F:rRNA binding"/>
    <property type="evidence" value="ECO:0007669"/>
    <property type="project" value="UniProtKB-UniRule"/>
</dbReference>
<evidence type="ECO:0000256" key="3">
    <source>
        <dbReference type="ARBA" id="ARBA00023242"/>
    </source>
</evidence>
<feature type="region of interest" description="Disordered" evidence="5">
    <location>
        <begin position="289"/>
        <end position="326"/>
    </location>
</feature>
<feature type="domain" description="Brix" evidence="6">
    <location>
        <begin position="28"/>
        <end position="240"/>
    </location>
</feature>
<proteinExistence type="inferred from homology"/>
<protein>
    <recommendedName>
        <fullName evidence="4">Ribosome production factor 2 homolog</fullName>
    </recommendedName>
    <alternativeName>
        <fullName evidence="4">Ribosome biogenesis protein RPF2 homolog</fullName>
    </alternativeName>
</protein>
<evidence type="ECO:0000256" key="5">
    <source>
        <dbReference type="SAM" id="MobiDB-lite"/>
    </source>
</evidence>
<comment type="subcellular location">
    <subcellularLocation>
        <location evidence="1 4">Nucleus</location>
        <location evidence="1 4">Nucleolus</location>
    </subcellularLocation>
</comment>
<dbReference type="PANTHER" id="PTHR12728">
    <property type="entry name" value="BRIX DOMAIN CONTAINING PROTEIN"/>
    <property type="match status" value="1"/>
</dbReference>
<reference evidence="7" key="1">
    <citation type="submission" date="2015-03" db="EMBL/GenBank/DDBJ databases">
        <title>A transcriptome of Araucaria cunninghamii, an australian fine timber species.</title>
        <authorList>
            <person name="Jing Yi C.J.Y."/>
            <person name="Yin San L.Y.S."/>
            <person name="Abdul Karim S.S."/>
            <person name="Wan Azmi N.N."/>
            <person name="Hercus R.R."/>
            <person name="Croft L.L."/>
        </authorList>
    </citation>
    <scope>NUCLEOTIDE SEQUENCE</scope>
    <source>
        <strain evidence="7">MI0301</strain>
        <tissue evidence="7">Leaf</tissue>
    </source>
</reference>
<dbReference type="GO" id="GO:0005730">
    <property type="term" value="C:nucleolus"/>
    <property type="evidence" value="ECO:0007669"/>
    <property type="project" value="UniProtKB-SubCell"/>
</dbReference>
<evidence type="ECO:0000313" key="7">
    <source>
        <dbReference type="EMBL" id="JAG95100.1"/>
    </source>
</evidence>
<accession>A0A0D6QZJ3</accession>
<evidence type="ECO:0000256" key="1">
    <source>
        <dbReference type="ARBA" id="ARBA00004604"/>
    </source>
</evidence>
<comment type="similarity">
    <text evidence="2 4">Belongs to the RPF2 family.</text>
</comment>
<dbReference type="GO" id="GO:0000463">
    <property type="term" value="P:maturation of LSU-rRNA from tricistronic rRNA transcript (SSU-rRNA, 5.8S rRNA, LSU-rRNA)"/>
    <property type="evidence" value="ECO:0007669"/>
    <property type="project" value="TreeGrafter"/>
</dbReference>
<dbReference type="PANTHER" id="PTHR12728:SF0">
    <property type="entry name" value="RIBOSOME PRODUCTION FACTOR 2 HOMOLOG"/>
    <property type="match status" value="1"/>
</dbReference>
<evidence type="ECO:0000259" key="6">
    <source>
        <dbReference type="PROSITE" id="PS50833"/>
    </source>
</evidence>
<dbReference type="SMART" id="SM00879">
    <property type="entry name" value="Brix"/>
    <property type="match status" value="1"/>
</dbReference>
<dbReference type="AlphaFoldDB" id="A0A0D6QZJ3"/>
<keyword evidence="3 4" id="KW-0539">Nucleus</keyword>
<organism evidence="7">
    <name type="scientific">Araucaria cunninghamii</name>
    <name type="common">Hoop pine</name>
    <name type="synonym">Moreton Bay pine</name>
    <dbReference type="NCBI Taxonomy" id="56994"/>
    <lineage>
        <taxon>Eukaryota</taxon>
        <taxon>Viridiplantae</taxon>
        <taxon>Streptophyta</taxon>
        <taxon>Embryophyta</taxon>
        <taxon>Tracheophyta</taxon>
        <taxon>Spermatophyta</taxon>
        <taxon>Pinopsida</taxon>
        <taxon>Pinidae</taxon>
        <taxon>Conifers II</taxon>
        <taxon>Araucariales</taxon>
        <taxon>Araucariaceae</taxon>
        <taxon>Araucaria</taxon>
    </lineage>
</organism>
<dbReference type="Pfam" id="PF04427">
    <property type="entry name" value="Brix"/>
    <property type="match status" value="1"/>
</dbReference>
<evidence type="ECO:0000256" key="2">
    <source>
        <dbReference type="ARBA" id="ARBA00010782"/>
    </source>
</evidence>
<dbReference type="EMBL" id="GCKF01041546">
    <property type="protein sequence ID" value="JAG95100.1"/>
    <property type="molecule type" value="Transcribed_RNA"/>
</dbReference>
<name>A0A0D6QZJ3_ARACU</name>
<dbReference type="PROSITE" id="PS50833">
    <property type="entry name" value="BRIX"/>
    <property type="match status" value="1"/>
</dbReference>
<sequence length="326" mass="36238">MLKVVKPKTNHARRIIEKRAPKLVETIKKILILHGTKTSSVLNGVLTDMFHLTRAGGNAIRYTKKNGNIQPFESGGETTMEFLSQKTDCSLFAFASHSKKRPNNLILGRMYDHHLYDLVEVGIDNFSSMESFGHGKKLAPQVGSKPLFAFIGEGFEAKEHLKHLKEVILDIFRGEVVETINLTGLDRVFVCTAVGDDKVHFMHCAIRLKKSGTIVPRTELVEIGPSMDLVHRRHRLPNDDLKKEAMKSANLKAKKKVKNVSGDLLSGKVGRIYVPKQEVGDMALAKMKGLKRERREAAASHSASKIKIPKENAGENVASSKKQKTG</sequence>
<dbReference type="InterPro" id="IPR007109">
    <property type="entry name" value="Brix"/>
</dbReference>
<dbReference type="InterPro" id="IPR039770">
    <property type="entry name" value="Rpf2"/>
</dbReference>
<evidence type="ECO:0000256" key="4">
    <source>
        <dbReference type="RuleBase" id="RU367086"/>
    </source>
</evidence>